<feature type="region of interest" description="Disordered" evidence="1">
    <location>
        <begin position="27"/>
        <end position="55"/>
    </location>
</feature>
<name>A0AAQ3S5L6_VIGMU</name>
<gene>
    <name evidence="2" type="ORF">V8G54_010265</name>
</gene>
<proteinExistence type="predicted"/>
<evidence type="ECO:0000313" key="2">
    <source>
        <dbReference type="EMBL" id="WVZ17283.1"/>
    </source>
</evidence>
<reference evidence="2 3" key="1">
    <citation type="journal article" date="2023" name="Life. Sci Alliance">
        <title>Evolutionary insights into 3D genome organization and epigenetic landscape of Vigna mungo.</title>
        <authorList>
            <person name="Junaid A."/>
            <person name="Singh B."/>
            <person name="Bhatia S."/>
        </authorList>
    </citation>
    <scope>NUCLEOTIDE SEQUENCE [LARGE SCALE GENOMIC DNA]</scope>
    <source>
        <strain evidence="2">Urdbean</strain>
    </source>
</reference>
<dbReference type="Proteomes" id="UP001374535">
    <property type="component" value="Chromosome 3"/>
</dbReference>
<dbReference type="EMBL" id="CP144698">
    <property type="protein sequence ID" value="WVZ17283.1"/>
    <property type="molecule type" value="Genomic_DNA"/>
</dbReference>
<protein>
    <submittedName>
        <fullName evidence="2">Uncharacterized protein</fullName>
    </submittedName>
</protein>
<evidence type="ECO:0000256" key="1">
    <source>
        <dbReference type="SAM" id="MobiDB-lite"/>
    </source>
</evidence>
<accession>A0AAQ3S5L6</accession>
<dbReference type="AlphaFoldDB" id="A0AAQ3S5L6"/>
<organism evidence="2 3">
    <name type="scientific">Vigna mungo</name>
    <name type="common">Black gram</name>
    <name type="synonym">Phaseolus mungo</name>
    <dbReference type="NCBI Taxonomy" id="3915"/>
    <lineage>
        <taxon>Eukaryota</taxon>
        <taxon>Viridiplantae</taxon>
        <taxon>Streptophyta</taxon>
        <taxon>Embryophyta</taxon>
        <taxon>Tracheophyta</taxon>
        <taxon>Spermatophyta</taxon>
        <taxon>Magnoliopsida</taxon>
        <taxon>eudicotyledons</taxon>
        <taxon>Gunneridae</taxon>
        <taxon>Pentapetalae</taxon>
        <taxon>rosids</taxon>
        <taxon>fabids</taxon>
        <taxon>Fabales</taxon>
        <taxon>Fabaceae</taxon>
        <taxon>Papilionoideae</taxon>
        <taxon>50 kb inversion clade</taxon>
        <taxon>NPAAA clade</taxon>
        <taxon>indigoferoid/millettioid clade</taxon>
        <taxon>Phaseoleae</taxon>
        <taxon>Vigna</taxon>
    </lineage>
</organism>
<evidence type="ECO:0000313" key="3">
    <source>
        <dbReference type="Proteomes" id="UP001374535"/>
    </source>
</evidence>
<sequence length="117" mass="13289">MRHRRQGRPSQAARWASPWSLPPARVATVRSRRHRNAPSPKIASSQARPLPSDSHRTYPTRLIVAATSTFTASSAPTLILLRIRNMLPSEKLYVAAIARPRSRFLPCCHQTYRRQPL</sequence>
<keyword evidence="3" id="KW-1185">Reference proteome</keyword>